<proteinExistence type="predicted"/>
<keyword evidence="3" id="KW-1185">Reference proteome</keyword>
<evidence type="ECO:0000313" key="3">
    <source>
        <dbReference type="Proteomes" id="UP000654345"/>
    </source>
</evidence>
<gene>
    <name evidence="2" type="ORF">KSB_92290</name>
</gene>
<dbReference type="EMBL" id="BNJG01000006">
    <property type="protein sequence ID" value="GHO60754.1"/>
    <property type="molecule type" value="Genomic_DNA"/>
</dbReference>
<feature type="compositionally biased region" description="Basic and acidic residues" evidence="1">
    <location>
        <begin position="169"/>
        <end position="180"/>
    </location>
</feature>
<dbReference type="RefSeq" id="WP_201376788.1">
    <property type="nucleotide sequence ID" value="NZ_BNJG01000006.1"/>
</dbReference>
<evidence type="ECO:0000313" key="2">
    <source>
        <dbReference type="EMBL" id="GHO60754.1"/>
    </source>
</evidence>
<organism evidence="2 3">
    <name type="scientific">Ktedonobacter robiniae</name>
    <dbReference type="NCBI Taxonomy" id="2778365"/>
    <lineage>
        <taxon>Bacteria</taxon>
        <taxon>Bacillati</taxon>
        <taxon>Chloroflexota</taxon>
        <taxon>Ktedonobacteria</taxon>
        <taxon>Ktedonobacterales</taxon>
        <taxon>Ktedonobacteraceae</taxon>
        <taxon>Ktedonobacter</taxon>
    </lineage>
</organism>
<evidence type="ECO:0000256" key="1">
    <source>
        <dbReference type="SAM" id="MobiDB-lite"/>
    </source>
</evidence>
<feature type="compositionally biased region" description="Polar residues" evidence="1">
    <location>
        <begin position="88"/>
        <end position="105"/>
    </location>
</feature>
<feature type="compositionally biased region" description="Low complexity" evidence="1">
    <location>
        <begin position="136"/>
        <end position="153"/>
    </location>
</feature>
<protein>
    <submittedName>
        <fullName evidence="2">Uncharacterized protein</fullName>
    </submittedName>
</protein>
<name>A0ABQ3V6Y6_9CHLR</name>
<accession>A0ABQ3V6Y6</accession>
<comment type="caution">
    <text evidence="2">The sequence shown here is derived from an EMBL/GenBank/DDBJ whole genome shotgun (WGS) entry which is preliminary data.</text>
</comment>
<dbReference type="Proteomes" id="UP000654345">
    <property type="component" value="Unassembled WGS sequence"/>
</dbReference>
<reference evidence="2 3" key="1">
    <citation type="journal article" date="2021" name="Int. J. Syst. Evol. Microbiol.">
        <title>Reticulibacter mediterranei gen. nov., sp. nov., within the new family Reticulibacteraceae fam. nov., and Ktedonospora formicarum gen. nov., sp. nov., Ktedonobacter robiniae sp. nov., Dictyobacter formicarum sp. nov. and Dictyobacter arantiisoli sp. nov., belonging to the class Ktedonobacteria.</title>
        <authorList>
            <person name="Yabe S."/>
            <person name="Zheng Y."/>
            <person name="Wang C.M."/>
            <person name="Sakai Y."/>
            <person name="Abe K."/>
            <person name="Yokota A."/>
            <person name="Donadio S."/>
            <person name="Cavaletti L."/>
            <person name="Monciardini P."/>
        </authorList>
    </citation>
    <scope>NUCLEOTIDE SEQUENCE [LARGE SCALE GENOMIC DNA]</scope>
    <source>
        <strain evidence="2 3">SOSP1-30</strain>
    </source>
</reference>
<feature type="region of interest" description="Disordered" evidence="1">
    <location>
        <begin position="77"/>
        <end position="180"/>
    </location>
</feature>
<sequence>MGCIGILKDWLLRAVSTALDDGVSRLSLDCVQDHALPVDIYRQMALDAYEGEQRLNHTEVNREHVWQLLQGGELIAPVPPLPPRETSDTWSSAQAQALSTTQPSEGTEPVDVPRAANSEAVPPPIKKIRTRKKAEAASGEAAEPGSRIQVEPAETPPVTPPKRSRKKKTGDETGSPKDQG</sequence>